<accession>A0AAP2E4X0</accession>
<dbReference type="Proteomes" id="UP001319080">
    <property type="component" value="Unassembled WGS sequence"/>
</dbReference>
<dbReference type="AlphaFoldDB" id="A0AAP2E4X0"/>
<sequence length="216" mass="23963">MSLHTRITCPGCQAPYTLRLRLTGRFICLRCRAQAVVDGIAQDASRPLVTAAPMPDDLSFVQIGTTGVLDDAPFEVIGRIRLQLRNDYKNFWCAVRKEGSGFWIAESFGSFAVYNGAWQPYTDLASKLRSNKTIPLPDVPVTGEYVERCEGLALSGELLPWNVVDPGWFVVQGSKGARTAFFMTKPNVGGVHYLLGKKVPVENLKLANTLPWNEWN</sequence>
<proteinExistence type="predicted"/>
<evidence type="ECO:0000313" key="2">
    <source>
        <dbReference type="Proteomes" id="UP001319080"/>
    </source>
</evidence>
<protein>
    <recommendedName>
        <fullName evidence="3">DUF4178 domain-containing protein</fullName>
    </recommendedName>
</protein>
<comment type="caution">
    <text evidence="1">The sequence shown here is derived from an EMBL/GenBank/DDBJ whole genome shotgun (WGS) entry which is preliminary data.</text>
</comment>
<keyword evidence="2" id="KW-1185">Reference proteome</keyword>
<name>A0AAP2E4X0_9BACT</name>
<organism evidence="1 2">
    <name type="scientific">Dawidia cretensis</name>
    <dbReference type="NCBI Taxonomy" id="2782350"/>
    <lineage>
        <taxon>Bacteria</taxon>
        <taxon>Pseudomonadati</taxon>
        <taxon>Bacteroidota</taxon>
        <taxon>Cytophagia</taxon>
        <taxon>Cytophagales</taxon>
        <taxon>Chryseotaleaceae</taxon>
        <taxon>Dawidia</taxon>
    </lineage>
</organism>
<dbReference type="RefSeq" id="WP_254087471.1">
    <property type="nucleotide sequence ID" value="NZ_JAHESE010000044.1"/>
</dbReference>
<evidence type="ECO:0008006" key="3">
    <source>
        <dbReference type="Google" id="ProtNLM"/>
    </source>
</evidence>
<dbReference type="EMBL" id="JAHESE010000044">
    <property type="protein sequence ID" value="MBT1711902.1"/>
    <property type="molecule type" value="Genomic_DNA"/>
</dbReference>
<gene>
    <name evidence="1" type="ORF">KK062_26910</name>
</gene>
<reference evidence="1 2" key="1">
    <citation type="submission" date="2021-05" db="EMBL/GenBank/DDBJ databases">
        <title>A Polyphasic approach of four new species of the genus Ohtaekwangia: Ohtaekwangia histidinii sp. nov., Ohtaekwangia cretensis sp. nov., Ohtaekwangia indiensis sp. nov., Ohtaekwangia reichenbachii sp. nov. from diverse environment.</title>
        <authorList>
            <person name="Octaviana S."/>
        </authorList>
    </citation>
    <scope>NUCLEOTIDE SEQUENCE [LARGE SCALE GENOMIC DNA]</scope>
    <source>
        <strain evidence="1 2">PWU5</strain>
    </source>
</reference>
<evidence type="ECO:0000313" key="1">
    <source>
        <dbReference type="EMBL" id="MBT1711902.1"/>
    </source>
</evidence>